<reference evidence="2 3" key="1">
    <citation type="submission" date="2022-12" db="EMBL/GenBank/DDBJ databases">
        <title>Chromosome-scale assembly of the Ensete ventricosum genome.</title>
        <authorList>
            <person name="Dussert Y."/>
            <person name="Stocks J."/>
            <person name="Wendawek A."/>
            <person name="Woldeyes F."/>
            <person name="Nichols R.A."/>
            <person name="Borrell J.S."/>
        </authorList>
    </citation>
    <scope>NUCLEOTIDE SEQUENCE [LARGE SCALE GENOMIC DNA]</scope>
    <source>
        <strain evidence="3">cv. Maze</strain>
        <tissue evidence="2">Seeds</tissue>
    </source>
</reference>
<evidence type="ECO:0000313" key="3">
    <source>
        <dbReference type="Proteomes" id="UP001222027"/>
    </source>
</evidence>
<keyword evidence="3" id="KW-1185">Reference proteome</keyword>
<dbReference type="EMBL" id="JAQQAF010000006">
    <property type="protein sequence ID" value="KAJ8477574.1"/>
    <property type="molecule type" value="Genomic_DNA"/>
</dbReference>
<proteinExistence type="predicted"/>
<sequence length="111" mass="11969">MVSSGKERYTTGGEGGDDNNYKRKNCSTSARRGVHSPVGPPAMMHCRRKCRGSFTCSVKVCPSLGTAAFAQPSDSFVPSPPPPPPKKKRYHMVCSSLSALSLSHTHTHTHL</sequence>
<name>A0AAV8QCP2_ENSVE</name>
<evidence type="ECO:0000256" key="1">
    <source>
        <dbReference type="SAM" id="MobiDB-lite"/>
    </source>
</evidence>
<dbReference type="AlphaFoldDB" id="A0AAV8QCP2"/>
<protein>
    <submittedName>
        <fullName evidence="2">Uncharacterized protein</fullName>
    </submittedName>
</protein>
<organism evidence="2 3">
    <name type="scientific">Ensete ventricosum</name>
    <name type="common">Abyssinian banana</name>
    <name type="synonym">Musa ensete</name>
    <dbReference type="NCBI Taxonomy" id="4639"/>
    <lineage>
        <taxon>Eukaryota</taxon>
        <taxon>Viridiplantae</taxon>
        <taxon>Streptophyta</taxon>
        <taxon>Embryophyta</taxon>
        <taxon>Tracheophyta</taxon>
        <taxon>Spermatophyta</taxon>
        <taxon>Magnoliopsida</taxon>
        <taxon>Liliopsida</taxon>
        <taxon>Zingiberales</taxon>
        <taxon>Musaceae</taxon>
        <taxon>Ensete</taxon>
    </lineage>
</organism>
<accession>A0AAV8QCP2</accession>
<gene>
    <name evidence="2" type="ORF">OPV22_021301</name>
</gene>
<evidence type="ECO:0000313" key="2">
    <source>
        <dbReference type="EMBL" id="KAJ8477574.1"/>
    </source>
</evidence>
<dbReference type="Proteomes" id="UP001222027">
    <property type="component" value="Unassembled WGS sequence"/>
</dbReference>
<comment type="caution">
    <text evidence="2">The sequence shown here is derived from an EMBL/GenBank/DDBJ whole genome shotgun (WGS) entry which is preliminary data.</text>
</comment>
<feature type="region of interest" description="Disordered" evidence="1">
    <location>
        <begin position="1"/>
        <end position="42"/>
    </location>
</feature>